<dbReference type="EMBL" id="JAWWNJ010000083">
    <property type="protein sequence ID" value="KAK7001359.1"/>
    <property type="molecule type" value="Genomic_DNA"/>
</dbReference>
<organism evidence="1 2">
    <name type="scientific">Favolaschia claudopus</name>
    <dbReference type="NCBI Taxonomy" id="2862362"/>
    <lineage>
        <taxon>Eukaryota</taxon>
        <taxon>Fungi</taxon>
        <taxon>Dikarya</taxon>
        <taxon>Basidiomycota</taxon>
        <taxon>Agaricomycotina</taxon>
        <taxon>Agaricomycetes</taxon>
        <taxon>Agaricomycetidae</taxon>
        <taxon>Agaricales</taxon>
        <taxon>Marasmiineae</taxon>
        <taxon>Mycenaceae</taxon>
        <taxon>Favolaschia</taxon>
    </lineage>
</organism>
<name>A0AAW0A5D8_9AGAR</name>
<proteinExistence type="predicted"/>
<dbReference type="Proteomes" id="UP001362999">
    <property type="component" value="Unassembled WGS sequence"/>
</dbReference>
<comment type="caution">
    <text evidence="1">The sequence shown here is derived from an EMBL/GenBank/DDBJ whole genome shotgun (WGS) entry which is preliminary data.</text>
</comment>
<evidence type="ECO:0000313" key="2">
    <source>
        <dbReference type="Proteomes" id="UP001362999"/>
    </source>
</evidence>
<gene>
    <name evidence="1" type="ORF">R3P38DRAFT_2795890</name>
</gene>
<sequence>MYSSTCSYWPARRGVMKRRNGGCAIGSADAKWGVLYRLRWWDLASRKWRRAHAAGTSAIPAPTSPQMPSLEQRQQPLCSTGGEHRGLSWFEGRRRALRCFLRQGVDKLVSYYPHVCGHPSETISEGAASAEEAAENGGKGGKELQYWPGCDLGEDVITYQGTINMVNLQVFPRRPKTAIGGAGRGPGQTVEAEYSLYCDGVQTRVIQGSLNSWVKLNLGNEMKEERTK</sequence>
<reference evidence="1 2" key="1">
    <citation type="journal article" date="2024" name="J Genomics">
        <title>Draft genome sequencing and assembly of Favolaschia claudopus CIRM-BRFM 2984 isolated from oak limbs.</title>
        <authorList>
            <person name="Navarro D."/>
            <person name="Drula E."/>
            <person name="Chaduli D."/>
            <person name="Cazenave R."/>
            <person name="Ahrendt S."/>
            <person name="Wang J."/>
            <person name="Lipzen A."/>
            <person name="Daum C."/>
            <person name="Barry K."/>
            <person name="Grigoriev I.V."/>
            <person name="Favel A."/>
            <person name="Rosso M.N."/>
            <person name="Martin F."/>
        </authorList>
    </citation>
    <scope>NUCLEOTIDE SEQUENCE [LARGE SCALE GENOMIC DNA]</scope>
    <source>
        <strain evidence="1 2">CIRM-BRFM 2984</strain>
    </source>
</reference>
<evidence type="ECO:0000313" key="1">
    <source>
        <dbReference type="EMBL" id="KAK7001359.1"/>
    </source>
</evidence>
<protein>
    <submittedName>
        <fullName evidence="1">Uncharacterized protein</fullName>
    </submittedName>
</protein>
<keyword evidence="2" id="KW-1185">Reference proteome</keyword>
<dbReference type="AlphaFoldDB" id="A0AAW0A5D8"/>
<accession>A0AAW0A5D8</accession>